<evidence type="ECO:0000256" key="1">
    <source>
        <dbReference type="SAM" id="Coils"/>
    </source>
</evidence>
<feature type="region of interest" description="Disordered" evidence="2">
    <location>
        <begin position="739"/>
        <end position="782"/>
    </location>
</feature>
<feature type="domain" description="DUF7785" evidence="3">
    <location>
        <begin position="450"/>
        <end position="548"/>
    </location>
</feature>
<dbReference type="STRING" id="660025.F9FHP3"/>
<evidence type="ECO:0000256" key="2">
    <source>
        <dbReference type="SAM" id="MobiDB-lite"/>
    </source>
</evidence>
<evidence type="ECO:0000313" key="5">
    <source>
        <dbReference type="EMBL" id="EGU83512.1"/>
    </source>
</evidence>
<keyword evidence="1" id="KW-0175">Coiled coil</keyword>
<feature type="compositionally biased region" description="Polar residues" evidence="2">
    <location>
        <begin position="739"/>
        <end position="779"/>
    </location>
</feature>
<evidence type="ECO:0000259" key="4">
    <source>
        <dbReference type="Pfam" id="PF25289"/>
    </source>
</evidence>
<feature type="compositionally biased region" description="Polar residues" evidence="2">
    <location>
        <begin position="598"/>
        <end position="617"/>
    </location>
</feature>
<feature type="region of interest" description="Disordered" evidence="2">
    <location>
        <begin position="568"/>
        <end position="648"/>
    </location>
</feature>
<dbReference type="InterPro" id="IPR056687">
    <property type="entry name" value="DUF7785"/>
</dbReference>
<feature type="compositionally biased region" description="Polar residues" evidence="2">
    <location>
        <begin position="477"/>
        <end position="489"/>
    </location>
</feature>
<dbReference type="EMBL" id="AFQF01001831">
    <property type="protein sequence ID" value="EGU83512.1"/>
    <property type="molecule type" value="Genomic_DNA"/>
</dbReference>
<feature type="coiled-coil region" evidence="1">
    <location>
        <begin position="151"/>
        <end position="178"/>
    </location>
</feature>
<feature type="region of interest" description="Disordered" evidence="2">
    <location>
        <begin position="84"/>
        <end position="115"/>
    </location>
</feature>
<dbReference type="OrthoDB" id="5354458at2759"/>
<feature type="region of interest" description="Disordered" evidence="2">
    <location>
        <begin position="477"/>
        <end position="506"/>
    </location>
</feature>
<organism evidence="5">
    <name type="scientific">Fusarium oxysporum (strain Fo5176)</name>
    <name type="common">Fusarium vascular wilt</name>
    <dbReference type="NCBI Taxonomy" id="660025"/>
    <lineage>
        <taxon>Eukaryota</taxon>
        <taxon>Fungi</taxon>
        <taxon>Dikarya</taxon>
        <taxon>Ascomycota</taxon>
        <taxon>Pezizomycotina</taxon>
        <taxon>Sordariomycetes</taxon>
        <taxon>Hypocreomycetidae</taxon>
        <taxon>Hypocreales</taxon>
        <taxon>Nectriaceae</taxon>
        <taxon>Fusarium</taxon>
        <taxon>Fusarium oxysporum species complex</taxon>
    </lineage>
</organism>
<feature type="domain" description="DUF7877" evidence="4">
    <location>
        <begin position="65"/>
        <end position="175"/>
    </location>
</feature>
<feature type="compositionally biased region" description="Pro residues" evidence="2">
    <location>
        <begin position="621"/>
        <end position="642"/>
    </location>
</feature>
<name>F9FHP3_FUSOF</name>
<feature type="region of interest" description="Disordered" evidence="2">
    <location>
        <begin position="1"/>
        <end position="67"/>
    </location>
</feature>
<feature type="region of interest" description="Disordered" evidence="2">
    <location>
        <begin position="811"/>
        <end position="886"/>
    </location>
</feature>
<evidence type="ECO:0000259" key="3">
    <source>
        <dbReference type="Pfam" id="PF25009"/>
    </source>
</evidence>
<proteinExistence type="predicted"/>
<dbReference type="AlphaFoldDB" id="F9FHP3"/>
<dbReference type="PaxDb" id="5507-FOXG_12713P0"/>
<feature type="compositionally biased region" description="Acidic residues" evidence="2">
    <location>
        <begin position="39"/>
        <end position="50"/>
    </location>
</feature>
<protein>
    <submittedName>
        <fullName evidence="5">Uncharacterized protein</fullName>
    </submittedName>
</protein>
<feature type="compositionally biased region" description="Low complexity" evidence="2">
    <location>
        <begin position="568"/>
        <end position="579"/>
    </location>
</feature>
<dbReference type="InterPro" id="IPR057199">
    <property type="entry name" value="DUF7877"/>
</dbReference>
<feature type="compositionally biased region" description="Pro residues" evidence="2">
    <location>
        <begin position="862"/>
        <end position="879"/>
    </location>
</feature>
<comment type="caution">
    <text evidence="5">The sequence shown here is derived from an EMBL/GenBank/DDBJ whole genome shotgun (WGS) entry which is preliminary data.</text>
</comment>
<sequence>MTTPTMAQPTAIHANGTSESPSLDKAQPVAPGKRKRETEEMEDRDEDNASEEQKPAITNGEPKKDQRDVIKSFVEVLSSYDIGPSILKRPLPESSDDEQDEHRAKRQKSTDLTTISEKAAANAYEDLDQVANDLVSALQAALKDIKTKPADDEKQATNEELRAQISDFKEKALQLLRREKAYPKTSADPLAVEAKLPPSPQKGELVLSLVAYAPQERRLFSSLPISDEAKLRDMPLPQGMSLTHVMPTTPHERTQTLGDLFSSPKNLPPLQPPKQPKTQAKGNVLDFYRPELTDTSKFRNASYFTTKLAAGCYLDYSNATPSSQTITKQRERAQSLAGKRPSTTELELHEMESLFRGAFSSFAPCKDDSGAVVPSSVAGRMWWQRSGHRSFQNMIEVEYYGGADSDEKAEKDEAMDIDEKAIQEAIDSWDESVVDPSLEEALGTKRADEEKEVDEILEEVSDMIETLSSYQRIRNLNLPNSQNRSSSDPVNGDMLATPGPTPSEGEQATYEMLKAQLALIIKTLPPYAVAKLNGDQLEDLLISTKVQVQTDKYKGVMEEDEAGVQARLRAQQQAAQANARPPPQRTPSVSGVSYGHHTPQTQYATPQRTPSMQQQQYYRPGPTPGFTPAPRPMPAQPRPPQPNQYSRPNGYPAQYATQVAKAQTPYGHQNMPQYASQPRPQFGQVQAQQGTPNARFAFQPGYPQQQAATPSQPNFGAYTNGQAVPQRTMSPQVNRQAYSASPNVQQPPRYGTPNQAVGNQMNRYPSNPPQQGTPAQNPGLTGYHTVIPEAQQQRILEQAKARVAAQERSTMFADKITQPGTPGFGQGGTMDPSRLAAARASIASQQKPPTPNSQRSSMSGTPGPPPPHKVTPVPVPPIPGMQQKPL</sequence>
<gene>
    <name evidence="5" type="ORF">FOXB_05922</name>
</gene>
<accession>F9FHP3</accession>
<dbReference type="Pfam" id="PF25289">
    <property type="entry name" value="DUF7877"/>
    <property type="match status" value="1"/>
</dbReference>
<dbReference type="Pfam" id="PF25009">
    <property type="entry name" value="DUF7785"/>
    <property type="match status" value="1"/>
</dbReference>
<feature type="compositionally biased region" description="Low complexity" evidence="2">
    <location>
        <begin position="833"/>
        <end position="844"/>
    </location>
</feature>
<reference evidence="5" key="1">
    <citation type="journal article" date="2012" name="Mol. Plant Microbe Interact.">
        <title>A highly conserved effector in Fusarium oxysporum is required for full virulence on Arabidopsis.</title>
        <authorList>
            <person name="Thatcher L.F."/>
            <person name="Gardiner D.M."/>
            <person name="Kazan K."/>
            <person name="Manners J."/>
        </authorList>
    </citation>
    <scope>NUCLEOTIDE SEQUENCE [LARGE SCALE GENOMIC DNA]</scope>
    <source>
        <strain evidence="5">Fo5176</strain>
    </source>
</reference>